<evidence type="ECO:0000313" key="2">
    <source>
        <dbReference type="Proteomes" id="UP001231649"/>
    </source>
</evidence>
<reference evidence="1" key="1">
    <citation type="submission" date="2023-03" db="EMBL/GenBank/DDBJ databases">
        <title>Chromosome-level genomes of two armyworms, Mythimna separata and Mythimna loreyi, provide insights into the biosynthesis and reception of sex pheromones.</title>
        <authorList>
            <person name="Zhao H."/>
        </authorList>
    </citation>
    <scope>NUCLEOTIDE SEQUENCE</scope>
    <source>
        <strain evidence="1">BeijingLab</strain>
    </source>
</reference>
<proteinExistence type="predicted"/>
<sequence length="245" mass="28084">MDSKLKKFEEERLQSNVQMHLEDDQQPSTDELPEATVLPAHKKRKRQKKSVKPQLSEKNLVTPVNPILIVDEVTLYQPGSSQLQQITPEQTSPGETEAELNNFTTCTEAALKPHIQTGTSVEPYNKHKSLSGKAGANVTTLKAAEVRKYIHVWNMESNVEDVRHYLRQLCPAANCTVDELRPKGHYKSYKIGIPLPHFDTIFSVDVWPLNAQIKLWFPFIRRYKSNKKEPRQTQHTFRPSCGNQE</sequence>
<gene>
    <name evidence="1" type="ORF">PYW08_011320</name>
</gene>
<keyword evidence="2" id="KW-1185">Reference proteome</keyword>
<protein>
    <submittedName>
        <fullName evidence="1">Uncharacterized protein</fullName>
    </submittedName>
</protein>
<name>A0ACC2Q4V6_9NEOP</name>
<evidence type="ECO:0000313" key="1">
    <source>
        <dbReference type="EMBL" id="KAJ8707186.1"/>
    </source>
</evidence>
<dbReference type="Proteomes" id="UP001231649">
    <property type="component" value="Chromosome 29"/>
</dbReference>
<dbReference type="EMBL" id="CM056805">
    <property type="protein sequence ID" value="KAJ8707186.1"/>
    <property type="molecule type" value="Genomic_DNA"/>
</dbReference>
<organism evidence="1 2">
    <name type="scientific">Mythimna loreyi</name>
    <dbReference type="NCBI Taxonomy" id="667449"/>
    <lineage>
        <taxon>Eukaryota</taxon>
        <taxon>Metazoa</taxon>
        <taxon>Ecdysozoa</taxon>
        <taxon>Arthropoda</taxon>
        <taxon>Hexapoda</taxon>
        <taxon>Insecta</taxon>
        <taxon>Pterygota</taxon>
        <taxon>Neoptera</taxon>
        <taxon>Endopterygota</taxon>
        <taxon>Lepidoptera</taxon>
        <taxon>Glossata</taxon>
        <taxon>Ditrysia</taxon>
        <taxon>Noctuoidea</taxon>
        <taxon>Noctuidae</taxon>
        <taxon>Noctuinae</taxon>
        <taxon>Hadenini</taxon>
        <taxon>Mythimna</taxon>
    </lineage>
</organism>
<comment type="caution">
    <text evidence="1">The sequence shown here is derived from an EMBL/GenBank/DDBJ whole genome shotgun (WGS) entry which is preliminary data.</text>
</comment>
<accession>A0ACC2Q4V6</accession>